<gene>
    <name evidence="1" type="ORF">LCGC14_2024490</name>
</gene>
<dbReference type="AlphaFoldDB" id="A0A0F9EWI9"/>
<reference evidence="1" key="1">
    <citation type="journal article" date="2015" name="Nature">
        <title>Complex archaea that bridge the gap between prokaryotes and eukaryotes.</title>
        <authorList>
            <person name="Spang A."/>
            <person name="Saw J.H."/>
            <person name="Jorgensen S.L."/>
            <person name="Zaremba-Niedzwiedzka K."/>
            <person name="Martijn J."/>
            <person name="Lind A.E."/>
            <person name="van Eijk R."/>
            <person name="Schleper C."/>
            <person name="Guy L."/>
            <person name="Ettema T.J."/>
        </authorList>
    </citation>
    <scope>NUCLEOTIDE SEQUENCE</scope>
</reference>
<protein>
    <submittedName>
        <fullName evidence="1">Uncharacterized protein</fullName>
    </submittedName>
</protein>
<comment type="caution">
    <text evidence="1">The sequence shown here is derived from an EMBL/GenBank/DDBJ whole genome shotgun (WGS) entry which is preliminary data.</text>
</comment>
<dbReference type="EMBL" id="LAZR01023444">
    <property type="protein sequence ID" value="KKL78468.1"/>
    <property type="molecule type" value="Genomic_DNA"/>
</dbReference>
<name>A0A0F9EWI9_9ZZZZ</name>
<organism evidence="1">
    <name type="scientific">marine sediment metagenome</name>
    <dbReference type="NCBI Taxonomy" id="412755"/>
    <lineage>
        <taxon>unclassified sequences</taxon>
        <taxon>metagenomes</taxon>
        <taxon>ecological metagenomes</taxon>
    </lineage>
</organism>
<feature type="non-terminal residue" evidence="1">
    <location>
        <position position="1"/>
    </location>
</feature>
<proteinExistence type="predicted"/>
<accession>A0A0F9EWI9</accession>
<sequence length="60" mass="7259">AKLAFKTIKRNDIRKNKLIAKHKNDVDYFIRFNYKDDITKDNVTRKLLSFGVFKLENRKE</sequence>
<evidence type="ECO:0000313" key="1">
    <source>
        <dbReference type="EMBL" id="KKL78468.1"/>
    </source>
</evidence>